<organism evidence="2 3">
    <name type="scientific">Kinneretia aquatilis</name>
    <dbReference type="NCBI Taxonomy" id="2070761"/>
    <lineage>
        <taxon>Bacteria</taxon>
        <taxon>Pseudomonadati</taxon>
        <taxon>Pseudomonadota</taxon>
        <taxon>Betaproteobacteria</taxon>
        <taxon>Burkholderiales</taxon>
        <taxon>Sphaerotilaceae</taxon>
        <taxon>Roseateles</taxon>
    </lineage>
</organism>
<comment type="caution">
    <text evidence="2">The sequence shown here is derived from an EMBL/GenBank/DDBJ whole genome shotgun (WGS) entry which is preliminary data.</text>
</comment>
<evidence type="ECO:0000313" key="3">
    <source>
        <dbReference type="Proteomes" id="UP000235916"/>
    </source>
</evidence>
<evidence type="ECO:0000313" key="2">
    <source>
        <dbReference type="EMBL" id="PND37597.1"/>
    </source>
</evidence>
<dbReference type="OrthoDB" id="108476at2"/>
<proteinExistence type="predicted"/>
<keyword evidence="3" id="KW-1185">Reference proteome</keyword>
<dbReference type="PANTHER" id="PTHR43861:SF1">
    <property type="entry name" value="TRANS-ACONITATE 2-METHYLTRANSFERASE"/>
    <property type="match status" value="1"/>
</dbReference>
<dbReference type="CDD" id="cd02440">
    <property type="entry name" value="AdoMet_MTases"/>
    <property type="match status" value="1"/>
</dbReference>
<reference evidence="2 3" key="1">
    <citation type="submission" date="2018-01" db="EMBL/GenBank/DDBJ databases">
        <title>Draft genome sequence of Paucibacter aquatile CR182 isolated from freshwater of the Nakdong River.</title>
        <authorList>
            <person name="Choi A."/>
            <person name="Chung E.J."/>
        </authorList>
    </citation>
    <scope>NUCLEOTIDE SEQUENCE [LARGE SCALE GENOMIC DNA]</scope>
    <source>
        <strain evidence="2 3">CR182</strain>
    </source>
</reference>
<protein>
    <recommendedName>
        <fullName evidence="1">Methyltransferase type 11 domain-containing protein</fullName>
    </recommendedName>
</protein>
<dbReference type="InterPro" id="IPR029063">
    <property type="entry name" value="SAM-dependent_MTases_sf"/>
</dbReference>
<name>A0A2N8KVW4_9BURK</name>
<dbReference type="GO" id="GO:0008757">
    <property type="term" value="F:S-adenosylmethionine-dependent methyltransferase activity"/>
    <property type="evidence" value="ECO:0007669"/>
    <property type="project" value="InterPro"/>
</dbReference>
<dbReference type="EMBL" id="POSP01000003">
    <property type="protein sequence ID" value="PND37597.1"/>
    <property type="molecule type" value="Genomic_DNA"/>
</dbReference>
<dbReference type="PANTHER" id="PTHR43861">
    <property type="entry name" value="TRANS-ACONITATE 2-METHYLTRANSFERASE-RELATED"/>
    <property type="match status" value="1"/>
</dbReference>
<dbReference type="AlphaFoldDB" id="A0A2N8KVW4"/>
<dbReference type="InterPro" id="IPR013216">
    <property type="entry name" value="Methyltransf_11"/>
</dbReference>
<dbReference type="RefSeq" id="WP_102767516.1">
    <property type="nucleotide sequence ID" value="NZ_CP124551.1"/>
</dbReference>
<feature type="domain" description="Methyltransferase type 11" evidence="1">
    <location>
        <begin position="63"/>
        <end position="153"/>
    </location>
</feature>
<dbReference type="Pfam" id="PF08241">
    <property type="entry name" value="Methyltransf_11"/>
    <property type="match status" value="1"/>
</dbReference>
<dbReference type="Proteomes" id="UP000235916">
    <property type="component" value="Unassembled WGS sequence"/>
</dbReference>
<dbReference type="SUPFAM" id="SSF53335">
    <property type="entry name" value="S-adenosyl-L-methionine-dependent methyltransferases"/>
    <property type="match status" value="1"/>
</dbReference>
<accession>A0A2N8KVW4</accession>
<dbReference type="Gene3D" id="3.40.50.150">
    <property type="entry name" value="Vaccinia Virus protein VP39"/>
    <property type="match status" value="1"/>
</dbReference>
<gene>
    <name evidence="2" type="ORF">C1O66_08715</name>
</gene>
<sequence length="219" mass="24984">MSSSPVLPVKTYQDIVPDYRTYVQFQTEKWASHEITVPKWEQGQQRYLNAVFAEVPRDLRIADIACGDGVGLRYFKQMGFSDVIGVEFNESKLERARESGYPVIAGDMHELVNFEDASVDIVYSSHTLEHAYQPAKVLAEFRRILQPNGALFIVLPYPDPGHWNDEAHGAKYELGTHLDDEGASVIRYFENAGFKLLSGMFDNFREPEIWLIFARSSDN</sequence>
<evidence type="ECO:0000259" key="1">
    <source>
        <dbReference type="Pfam" id="PF08241"/>
    </source>
</evidence>